<gene>
    <name evidence="1" type="ORF">K443DRAFT_90768</name>
</gene>
<name>A0A0C9YBZ1_9AGAR</name>
<dbReference type="SUPFAM" id="SSF52047">
    <property type="entry name" value="RNI-like"/>
    <property type="match status" value="1"/>
</dbReference>
<keyword evidence="2" id="KW-1185">Reference proteome</keyword>
<reference evidence="2" key="2">
    <citation type="submission" date="2015-01" db="EMBL/GenBank/DDBJ databases">
        <title>Evolutionary Origins and Diversification of the Mycorrhizal Mutualists.</title>
        <authorList>
            <consortium name="DOE Joint Genome Institute"/>
            <consortium name="Mycorrhizal Genomics Consortium"/>
            <person name="Kohler A."/>
            <person name="Kuo A."/>
            <person name="Nagy L.G."/>
            <person name="Floudas D."/>
            <person name="Copeland A."/>
            <person name="Barry K.W."/>
            <person name="Cichocki N."/>
            <person name="Veneault-Fourrey C."/>
            <person name="LaButti K."/>
            <person name="Lindquist E.A."/>
            <person name="Lipzen A."/>
            <person name="Lundell T."/>
            <person name="Morin E."/>
            <person name="Murat C."/>
            <person name="Riley R."/>
            <person name="Ohm R."/>
            <person name="Sun H."/>
            <person name="Tunlid A."/>
            <person name="Henrissat B."/>
            <person name="Grigoriev I.V."/>
            <person name="Hibbett D.S."/>
            <person name="Martin F."/>
        </authorList>
    </citation>
    <scope>NUCLEOTIDE SEQUENCE [LARGE SCALE GENOMIC DNA]</scope>
    <source>
        <strain evidence="2">LaAM-08-1</strain>
    </source>
</reference>
<dbReference type="Gene3D" id="3.80.10.10">
    <property type="entry name" value="Ribonuclease Inhibitor"/>
    <property type="match status" value="1"/>
</dbReference>
<evidence type="ECO:0000313" key="1">
    <source>
        <dbReference type="EMBL" id="KIK05643.1"/>
    </source>
</evidence>
<dbReference type="HOGENOM" id="CLU_1360615_0_0_1"/>
<reference evidence="1 2" key="1">
    <citation type="submission" date="2014-04" db="EMBL/GenBank/DDBJ databases">
        <authorList>
            <consortium name="DOE Joint Genome Institute"/>
            <person name="Kuo A."/>
            <person name="Kohler A."/>
            <person name="Nagy L.G."/>
            <person name="Floudas D."/>
            <person name="Copeland A."/>
            <person name="Barry K.W."/>
            <person name="Cichocki N."/>
            <person name="Veneault-Fourrey C."/>
            <person name="LaButti K."/>
            <person name="Lindquist E.A."/>
            <person name="Lipzen A."/>
            <person name="Lundell T."/>
            <person name="Morin E."/>
            <person name="Murat C."/>
            <person name="Sun H."/>
            <person name="Tunlid A."/>
            <person name="Henrissat B."/>
            <person name="Grigoriev I.V."/>
            <person name="Hibbett D.S."/>
            <person name="Martin F."/>
            <person name="Nordberg H.P."/>
            <person name="Cantor M.N."/>
            <person name="Hua S.X."/>
        </authorList>
    </citation>
    <scope>NUCLEOTIDE SEQUENCE [LARGE SCALE GENOMIC DNA]</scope>
    <source>
        <strain evidence="1 2">LaAM-08-1</strain>
    </source>
</reference>
<accession>A0A0C9YBZ1</accession>
<dbReference type="Proteomes" id="UP000054477">
    <property type="component" value="Unassembled WGS sequence"/>
</dbReference>
<proteinExistence type="predicted"/>
<dbReference type="EMBL" id="KN838558">
    <property type="protein sequence ID" value="KIK05643.1"/>
    <property type="molecule type" value="Genomic_DNA"/>
</dbReference>
<protein>
    <submittedName>
        <fullName evidence="1">Uncharacterized protein</fullName>
    </submittedName>
</protein>
<organism evidence="1 2">
    <name type="scientific">Laccaria amethystina LaAM-08-1</name>
    <dbReference type="NCBI Taxonomy" id="1095629"/>
    <lineage>
        <taxon>Eukaryota</taxon>
        <taxon>Fungi</taxon>
        <taxon>Dikarya</taxon>
        <taxon>Basidiomycota</taxon>
        <taxon>Agaricomycotina</taxon>
        <taxon>Agaricomycetes</taxon>
        <taxon>Agaricomycetidae</taxon>
        <taxon>Agaricales</taxon>
        <taxon>Agaricineae</taxon>
        <taxon>Hydnangiaceae</taxon>
        <taxon>Laccaria</taxon>
    </lineage>
</organism>
<dbReference type="AlphaFoldDB" id="A0A0C9YBZ1"/>
<dbReference type="OrthoDB" id="3071584at2759"/>
<dbReference type="InterPro" id="IPR032675">
    <property type="entry name" value="LRR_dom_sf"/>
</dbReference>
<sequence length="203" mass="22771">MPGLLNDSVSSEKDVGRHLPVLPILHTLSLDFGSAEIKGDVIKYFGALTSNTLTTLSMSQHFLSYQDVKLILKIFNRCDILVDLQLGISCLTSQLVDLLAEHCPSLEKLALYADGYYLGEDQVTLFAQEMAERENHSHIGNVYNRWQLLELTMFPELGDFAYYHNSWSIMCAIANAVPSIRTLSGRDRSTFATRCQHQSLGLQ</sequence>
<evidence type="ECO:0000313" key="2">
    <source>
        <dbReference type="Proteomes" id="UP000054477"/>
    </source>
</evidence>